<dbReference type="Proteomes" id="UP000525078">
    <property type="component" value="Unassembled WGS sequence"/>
</dbReference>
<dbReference type="InterPro" id="IPR011709">
    <property type="entry name" value="DEAD-box_helicase_OB_fold"/>
</dbReference>
<evidence type="ECO:0000313" key="16">
    <source>
        <dbReference type="EMBL" id="KAF4359158.1"/>
    </source>
</evidence>
<feature type="compositionally biased region" description="Basic and acidic residues" evidence="13">
    <location>
        <begin position="1831"/>
        <end position="1865"/>
    </location>
</feature>
<sequence>MAPKKKQQQKQKSTAKTQSSSSSATASGGPKLHISAENENRLRRLLLNSGRTAQSAAAPVDDSLSKTQKAKKLKTIYEKLSCEGFTNDQIELALSALKEGATFEASLDWLCLNLPSNELPLKFSSGTFQHIDGGGSVRVLLAAQDNWAPSVEASSNIFEDEVGISVKAKGRSKDETLDSCQPSQADWIKRYVEQQEEDDSKTWEDDLLGTEKISEPRSYDVIAKEYRDARLEAMRAKEKGDKKSKEQAGNIIRKLKQELSALGLSVDILDSEFENEQASYAASEATNVSSVPHNQSEGETPGDVECASAFVSHVDESIVDGRVMELCGSEEVSVKATTSDEPIKDKDSAEEESPDVELGDFFSEDGPQNESLSLEVQKLQQKEKMREMLSDKNLEKLAGIWKKVVYGAAITSSGRGKSRKAGGLVTLQLPGEGDTFDSVENAQNAVATFALYRLFPDLPIHLVLTEPYASLIIQWKEGDSSVNVEDTEEDRRASFVDSLLNADGSRSIVTTDSSINIPQEKSQQSPTEESESSAATVVDSAVERVNHQKEVESAYLRKEQENKMKMRKYRDMLKTRASLPIAQLKGDILQLLKDNNVLVVCGETGSGKTTQVPQFILDDMINSERGGHCNIICTQPRRIAAISVAERVADERCESSPGSNDSLVGYQVRLDSARNEKTKLLFCTTGILLRKIAGDKNLTGITHVIVDEVHERSLLGDFLLIVLKNLIQKQSAQKSPKLKVILMSATVDSDLFSRYFDHCPVITAQGRTHPVTTYFLEDIYESINYRLASDSPASVRYGASGKEKSGPVNNRRGMKNLVMQAWGDDTILSEERVNPYYVPESYHSYSEQTQQNLKRLNEDFIDYDLLEDLVCHIDETCSEGAILVFLPGVFEINMLVDMLAASYRFGGPSSDWILPLHSSVASADQKRVFLRPPENIRKVIVATNIAETSLTIDDVVYVIDCGKHKENRYNPQKKLSSMVEDWISQANARQRRGRAGRVKPGICFCLYTRHRFEKLMRPFQVPEMLRTPLVELCLQIKLLSLGFIKPFLSEALEPPKDDAMKSAISLLYEVGALEGDELLTPLGHHLAKLPVDVLIGKMMIYGGIFGCLSPVLSISAFLSHKSPFVYPKDERQNVERAKLALLTDKRDGPTDSYDVDKNSDHLLMMVAYVKWEKILREKGVKAAHHFCSSYFLSSSVLYMIRDMRIQFGTLLADIGLISFPKNFQVGRKRENIDIWLSDPSQPFNMYSHHSSIVKAVLCAGLYPNVAATEKGIAGAALGSLKQSIGLTSNIIWYDGRREVHIHPSSINSNWKEFRYPFLAFLEKVETNKVFLRDTTIISPYSILLFGGSINVQHQTGLVIIDGWLKLAAPAQIAVLFKELRLTLHSILKDLIRKPENVNVGSDKNRALRDRVLVRFWWIRVVDIINSRGLMKSNSHFEGFEADEEEEDSSLIPDSLPRSPPLTQSHLEPDPIPDPAPSDQNPDPNQPSDLLPPPPTTTKPSSTNFEYWDEDEFEGLPIEQPPPQEEETSKSTEQQQQQGTVSDPKASESPKTSSVNTGPKYYTIEIVCGSFLIVFLINYFTGKRENENIALSWAGKFAVKDSIFDKNFSLLGISEGDDSPLLLKEGQNVFKFYASGRRYCQGLLATMELKSRHDLIARIYNMVVPCKDEITFEVYMNDDAMDHVIFALAKKKAAKTMQKEVRDLQRFASVVSPPNGRKWVADELSVISESKEVACDLITDTVLDQVFGEKAFEKYGKGFISMHFSDQHLGTTKKMLLFKFALPKVEDMGDMTNLVALVTYYIDLIGRYKLSSQARSKTDAIRAKIAQEEYKEHQNARQEALQRKKAERRKLMEEAEAKLSAEAIRKKEAKRQAKKSMPRVKMTRGH</sequence>
<dbReference type="CDD" id="cd22249">
    <property type="entry name" value="UDM1_RNF168_RNF169-like"/>
    <property type="match status" value="1"/>
</dbReference>
<dbReference type="GO" id="GO:0005524">
    <property type="term" value="F:ATP binding"/>
    <property type="evidence" value="ECO:0007669"/>
    <property type="project" value="UniProtKB-KW"/>
</dbReference>
<keyword evidence="7" id="KW-0347">Helicase</keyword>
<gene>
    <name evidence="16" type="ORF">F8388_005267</name>
</gene>
<feature type="compositionally biased region" description="Low complexity" evidence="13">
    <location>
        <begin position="518"/>
        <end position="538"/>
    </location>
</feature>
<evidence type="ECO:0000313" key="17">
    <source>
        <dbReference type="Proteomes" id="UP000525078"/>
    </source>
</evidence>
<dbReference type="SMART" id="SM00487">
    <property type="entry name" value="DEXDc"/>
    <property type="match status" value="1"/>
</dbReference>
<comment type="catalytic activity">
    <reaction evidence="11">
        <text>ATP + H2O = ADP + phosphate + H(+)</text>
        <dbReference type="Rhea" id="RHEA:13065"/>
        <dbReference type="ChEBI" id="CHEBI:15377"/>
        <dbReference type="ChEBI" id="CHEBI:15378"/>
        <dbReference type="ChEBI" id="CHEBI:30616"/>
        <dbReference type="ChEBI" id="CHEBI:43474"/>
        <dbReference type="ChEBI" id="CHEBI:456216"/>
        <dbReference type="EC" id="3.6.4.13"/>
    </reaction>
</comment>
<feature type="compositionally biased region" description="Polar residues" evidence="13">
    <location>
        <begin position="280"/>
        <end position="298"/>
    </location>
</feature>
<dbReference type="CDD" id="cd17917">
    <property type="entry name" value="DEXHc_RHA-like"/>
    <property type="match status" value="1"/>
</dbReference>
<feature type="region of interest" description="Disordered" evidence="13">
    <location>
        <begin position="1439"/>
        <end position="1554"/>
    </location>
</feature>
<dbReference type="Pfam" id="PF24899">
    <property type="entry name" value="UBA_DHX29"/>
    <property type="match status" value="1"/>
</dbReference>
<evidence type="ECO:0000259" key="15">
    <source>
        <dbReference type="PROSITE" id="PS51194"/>
    </source>
</evidence>
<dbReference type="InterPro" id="IPR027417">
    <property type="entry name" value="P-loop_NTPase"/>
</dbReference>
<dbReference type="FunFam" id="3.40.50.300:FF:000500">
    <property type="entry name" value="ATP-dependent RNA helicase DHX29"/>
    <property type="match status" value="1"/>
</dbReference>
<dbReference type="GO" id="GO:0005509">
    <property type="term" value="F:calcium ion binding"/>
    <property type="evidence" value="ECO:0007669"/>
    <property type="project" value="InterPro"/>
</dbReference>
<dbReference type="GO" id="GO:0003723">
    <property type="term" value="F:RNA binding"/>
    <property type="evidence" value="ECO:0007669"/>
    <property type="project" value="UniProtKB-KW"/>
</dbReference>
<feature type="region of interest" description="Disordered" evidence="13">
    <location>
        <begin position="331"/>
        <end position="369"/>
    </location>
</feature>
<dbReference type="GO" id="GO:0003724">
    <property type="term" value="F:RNA helicase activity"/>
    <property type="evidence" value="ECO:0007669"/>
    <property type="project" value="UniProtKB-EC"/>
</dbReference>
<dbReference type="GO" id="GO:0009507">
    <property type="term" value="C:chloroplast"/>
    <property type="evidence" value="ECO:0007669"/>
    <property type="project" value="UniProtKB-SubCell"/>
</dbReference>
<evidence type="ECO:0000256" key="11">
    <source>
        <dbReference type="ARBA" id="ARBA00047984"/>
    </source>
</evidence>
<evidence type="ECO:0000256" key="3">
    <source>
        <dbReference type="ARBA" id="ARBA00022528"/>
    </source>
</evidence>
<evidence type="ECO:0000256" key="7">
    <source>
        <dbReference type="ARBA" id="ARBA00022806"/>
    </source>
</evidence>
<dbReference type="Pfam" id="PF00270">
    <property type="entry name" value="DEAD"/>
    <property type="match status" value="1"/>
</dbReference>
<evidence type="ECO:0000256" key="2">
    <source>
        <dbReference type="ARBA" id="ARBA00012552"/>
    </source>
</evidence>
<dbReference type="PANTHER" id="PTHR18934:SF246">
    <property type="entry name" value="DEXH-BOX ATP-DEPENDENT RNA HELICASE DEXH4, CHLOROPLASTIC-RELATED"/>
    <property type="match status" value="1"/>
</dbReference>
<feature type="compositionally biased region" description="Basic residues" evidence="13">
    <location>
        <begin position="1866"/>
        <end position="1885"/>
    </location>
</feature>
<accession>A0A7J6EL25</accession>
<evidence type="ECO:0000256" key="8">
    <source>
        <dbReference type="ARBA" id="ARBA00022840"/>
    </source>
</evidence>
<dbReference type="FunFam" id="1.20.120.1080:FF:000002">
    <property type="entry name" value="Putative ATP-dependent RNA helicase DHX36"/>
    <property type="match status" value="1"/>
</dbReference>
<dbReference type="SMART" id="SM00490">
    <property type="entry name" value="HELICc"/>
    <property type="match status" value="1"/>
</dbReference>
<reference evidence="16 17" key="1">
    <citation type="journal article" date="2020" name="bioRxiv">
        <title>Sequence and annotation of 42 cannabis genomes reveals extensive copy number variation in cannabinoid synthesis and pathogen resistance genes.</title>
        <authorList>
            <person name="Mckernan K.J."/>
            <person name="Helbert Y."/>
            <person name="Kane L.T."/>
            <person name="Ebling H."/>
            <person name="Zhang L."/>
            <person name="Liu B."/>
            <person name="Eaton Z."/>
            <person name="Mclaughlin S."/>
            <person name="Kingan S."/>
            <person name="Baybayan P."/>
            <person name="Concepcion G."/>
            <person name="Jordan M."/>
            <person name="Riva A."/>
            <person name="Barbazuk W."/>
            <person name="Harkins T."/>
        </authorList>
    </citation>
    <scope>NUCLEOTIDE SEQUENCE [LARGE SCALE GENOMIC DNA]</scope>
    <source>
        <strain evidence="17">cv. Jamaican Lion 4</strain>
        <tissue evidence="16">Leaf</tissue>
    </source>
</reference>
<comment type="subcellular location">
    <subcellularLocation>
        <location evidence="1">Plastid</location>
        <location evidence="1">Chloroplast</location>
    </subcellularLocation>
</comment>
<evidence type="ECO:0000256" key="5">
    <source>
        <dbReference type="ARBA" id="ARBA00022741"/>
    </source>
</evidence>
<evidence type="ECO:0000256" key="1">
    <source>
        <dbReference type="ARBA" id="ARBA00004229"/>
    </source>
</evidence>
<evidence type="ECO:0000259" key="14">
    <source>
        <dbReference type="PROSITE" id="PS51192"/>
    </source>
</evidence>
<keyword evidence="10" id="KW-0809">Transit peptide</keyword>
<dbReference type="SMART" id="SM00847">
    <property type="entry name" value="HA2"/>
    <property type="match status" value="1"/>
</dbReference>
<feature type="region of interest" description="Disordered" evidence="13">
    <location>
        <begin position="513"/>
        <end position="538"/>
    </location>
</feature>
<dbReference type="Gene3D" id="1.20.120.1080">
    <property type="match status" value="1"/>
</dbReference>
<feature type="compositionally biased region" description="Acidic residues" evidence="13">
    <location>
        <begin position="1439"/>
        <end position="1448"/>
    </location>
</feature>
<keyword evidence="5" id="KW-0547">Nucleotide-binding</keyword>
<feature type="domain" description="Helicase ATP-binding" evidence="14">
    <location>
        <begin position="589"/>
        <end position="765"/>
    </location>
</feature>
<dbReference type="InterPro" id="IPR014001">
    <property type="entry name" value="Helicase_ATP-bd"/>
</dbReference>
<keyword evidence="3" id="KW-0150">Chloroplast</keyword>
<dbReference type="CDD" id="cd18791">
    <property type="entry name" value="SF2_C_RHA"/>
    <property type="match status" value="1"/>
</dbReference>
<name>A0A7J6EL25_CANSA</name>
<dbReference type="EC" id="3.6.4.13" evidence="2"/>
<dbReference type="Pfam" id="PF00271">
    <property type="entry name" value="Helicase_C"/>
    <property type="match status" value="1"/>
</dbReference>
<dbReference type="PANTHER" id="PTHR18934">
    <property type="entry name" value="ATP-DEPENDENT RNA HELICASE"/>
    <property type="match status" value="1"/>
</dbReference>
<dbReference type="EMBL" id="JAATIP010000218">
    <property type="protein sequence ID" value="KAF4359158.1"/>
    <property type="molecule type" value="Genomic_DNA"/>
</dbReference>
<dbReference type="GO" id="GO:0016787">
    <property type="term" value="F:hydrolase activity"/>
    <property type="evidence" value="ECO:0007669"/>
    <property type="project" value="UniProtKB-KW"/>
</dbReference>
<dbReference type="InterPro" id="IPR011545">
    <property type="entry name" value="DEAD/DEAH_box_helicase_dom"/>
</dbReference>
<dbReference type="Pfam" id="PF21010">
    <property type="entry name" value="HA2_C"/>
    <property type="match status" value="1"/>
</dbReference>
<evidence type="ECO:0000256" key="10">
    <source>
        <dbReference type="ARBA" id="ARBA00022946"/>
    </source>
</evidence>
<dbReference type="GO" id="GO:0032469">
    <property type="term" value="P:endoplasmic reticulum calcium ion homeostasis"/>
    <property type="evidence" value="ECO:0007669"/>
    <property type="project" value="InterPro"/>
</dbReference>
<feature type="region of interest" description="Disordered" evidence="13">
    <location>
        <begin position="1831"/>
        <end position="1885"/>
    </location>
</feature>
<evidence type="ECO:0000256" key="12">
    <source>
        <dbReference type="ARBA" id="ARBA00060772"/>
    </source>
</evidence>
<evidence type="ECO:0000256" key="6">
    <source>
        <dbReference type="ARBA" id="ARBA00022801"/>
    </source>
</evidence>
<comment type="caution">
    <text evidence="16">The sequence shown here is derived from an EMBL/GenBank/DDBJ whole genome shotgun (WGS) entry which is preliminary data.</text>
</comment>
<dbReference type="Pfam" id="PF07946">
    <property type="entry name" value="CCDC47"/>
    <property type="match status" value="1"/>
</dbReference>
<dbReference type="InterPro" id="IPR007502">
    <property type="entry name" value="Helicase-assoc_dom"/>
</dbReference>
<proteinExistence type="inferred from homology"/>
<evidence type="ECO:0000256" key="13">
    <source>
        <dbReference type="SAM" id="MobiDB-lite"/>
    </source>
</evidence>
<keyword evidence="8" id="KW-0067">ATP-binding</keyword>
<dbReference type="Gene3D" id="3.40.50.300">
    <property type="entry name" value="P-loop containing nucleotide triphosphate hydrolases"/>
    <property type="match status" value="2"/>
</dbReference>
<dbReference type="GO" id="GO:0005783">
    <property type="term" value="C:endoplasmic reticulum"/>
    <property type="evidence" value="ECO:0007669"/>
    <property type="project" value="InterPro"/>
</dbReference>
<feature type="domain" description="Helicase C-terminal" evidence="15">
    <location>
        <begin position="865"/>
        <end position="1040"/>
    </location>
</feature>
<dbReference type="PROSITE" id="PS51192">
    <property type="entry name" value="HELICASE_ATP_BIND_1"/>
    <property type="match status" value="1"/>
</dbReference>
<comment type="similarity">
    <text evidence="12">Belongs to the DExH box helicase family.</text>
</comment>
<dbReference type="Pfam" id="PF26026">
    <property type="entry name" value="RNA_hel_CTD"/>
    <property type="match status" value="1"/>
</dbReference>
<keyword evidence="4" id="KW-0934">Plastid</keyword>
<dbReference type="InterPro" id="IPR048333">
    <property type="entry name" value="HA2_WH"/>
</dbReference>
<dbReference type="InterPro" id="IPR059023">
    <property type="entry name" value="RNA_hel_CTD"/>
</dbReference>
<feature type="compositionally biased region" description="Acidic residues" evidence="13">
    <location>
        <begin position="348"/>
        <end position="358"/>
    </location>
</feature>
<dbReference type="Pfam" id="PF07717">
    <property type="entry name" value="OB_NTP_bind"/>
    <property type="match status" value="1"/>
</dbReference>
<feature type="compositionally biased region" description="Low complexity" evidence="13">
    <location>
        <begin position="10"/>
        <end position="27"/>
    </location>
</feature>
<protein>
    <recommendedName>
        <fullName evidence="2">RNA helicase</fullName>
        <ecNumber evidence="2">3.6.4.13</ecNumber>
    </recommendedName>
</protein>
<feature type="region of interest" description="Disordered" evidence="13">
    <location>
        <begin position="280"/>
        <end position="302"/>
    </location>
</feature>
<organism evidence="16 17">
    <name type="scientific">Cannabis sativa</name>
    <name type="common">Hemp</name>
    <name type="synonym">Marijuana</name>
    <dbReference type="NCBI Taxonomy" id="3483"/>
    <lineage>
        <taxon>Eukaryota</taxon>
        <taxon>Viridiplantae</taxon>
        <taxon>Streptophyta</taxon>
        <taxon>Embryophyta</taxon>
        <taxon>Tracheophyta</taxon>
        <taxon>Spermatophyta</taxon>
        <taxon>Magnoliopsida</taxon>
        <taxon>eudicotyledons</taxon>
        <taxon>Gunneridae</taxon>
        <taxon>Pentapetalae</taxon>
        <taxon>rosids</taxon>
        <taxon>fabids</taxon>
        <taxon>Rosales</taxon>
        <taxon>Cannabaceae</taxon>
        <taxon>Cannabis</taxon>
    </lineage>
</organism>
<keyword evidence="6" id="KW-0378">Hydrolase</keyword>
<dbReference type="InterPro" id="IPR001650">
    <property type="entry name" value="Helicase_C-like"/>
</dbReference>
<dbReference type="SUPFAM" id="SSF52540">
    <property type="entry name" value="P-loop containing nucleoside triphosphate hydrolases"/>
    <property type="match status" value="1"/>
</dbReference>
<dbReference type="InterPro" id="IPR056890">
    <property type="entry name" value="UBA_DHX29-like"/>
</dbReference>
<dbReference type="Pfam" id="PF04408">
    <property type="entry name" value="WHD_HA2"/>
    <property type="match status" value="1"/>
</dbReference>
<dbReference type="FunFam" id="3.40.50.300:FF:000819">
    <property type="entry name" value="ATP dependent RNA helicase, putative"/>
    <property type="match status" value="1"/>
</dbReference>
<feature type="region of interest" description="Disordered" evidence="13">
    <location>
        <begin position="1"/>
        <end position="38"/>
    </location>
</feature>
<dbReference type="PROSITE" id="PS51194">
    <property type="entry name" value="HELICASE_CTER"/>
    <property type="match status" value="1"/>
</dbReference>
<evidence type="ECO:0000256" key="9">
    <source>
        <dbReference type="ARBA" id="ARBA00022884"/>
    </source>
</evidence>
<keyword evidence="9" id="KW-0694">RNA-binding</keyword>
<evidence type="ECO:0000256" key="4">
    <source>
        <dbReference type="ARBA" id="ARBA00022640"/>
    </source>
</evidence>
<dbReference type="InterPro" id="IPR012879">
    <property type="entry name" value="CCDC47"/>
</dbReference>